<keyword evidence="3 7" id="KW-0479">Metal-binding</keyword>
<feature type="domain" description="Cytochrome c" evidence="9">
    <location>
        <begin position="218"/>
        <end position="367"/>
    </location>
</feature>
<keyword evidence="2 7" id="KW-0349">Heme</keyword>
<evidence type="ECO:0000256" key="5">
    <source>
        <dbReference type="ARBA" id="ARBA00023002"/>
    </source>
</evidence>
<gene>
    <name evidence="10" type="ORF">BI198_03190</name>
</gene>
<keyword evidence="8" id="KW-0472">Membrane</keyword>
<sequence>MLMKAITLVVAIRLAVIALVIAIVIIIVIASTSYYFSHKKPVTHLVEFTAPFVFGRFIVPEDNPLTKESVELGRRLFYDPILSSNNQVSCATCHKQALAFTDGLKTSIGVSGTPLSFNAMSLVNLMWGPKHFFWDGRSPSLEDQALHPIEHIDEMARDIDQLVVELNKDKTYKKLFKQAYGSVTAQGIVKALANFQRTLISANSRYDQYLRGEITLSPQEEQGRKLFMAHPDTKVTLRGGNCIDCHSQFLTSGFATAFDGFSNNGLDNDQALQAGLFTLTNNEAHRGLFKAPTLRNIAVTAPYMHDGRFATLEQVLAHYNGGIKRSKTLSPLIIEADNIPKTQNDHISLNLNEQEIVAIIAFLHTLTDEEFLANSAFANPFLEQSLERNLEKSRHD</sequence>
<dbReference type="Proteomes" id="UP000242258">
    <property type="component" value="Unassembled WGS sequence"/>
</dbReference>
<accession>A0A1E7Q393</accession>
<dbReference type="GO" id="GO:0030313">
    <property type="term" value="C:cell envelope"/>
    <property type="evidence" value="ECO:0007669"/>
    <property type="project" value="UniProtKB-SubCell"/>
</dbReference>
<dbReference type="GO" id="GO:0009055">
    <property type="term" value="F:electron transfer activity"/>
    <property type="evidence" value="ECO:0007669"/>
    <property type="project" value="InterPro"/>
</dbReference>
<evidence type="ECO:0000256" key="3">
    <source>
        <dbReference type="ARBA" id="ARBA00022723"/>
    </source>
</evidence>
<dbReference type="GO" id="GO:0046872">
    <property type="term" value="F:metal ion binding"/>
    <property type="evidence" value="ECO:0007669"/>
    <property type="project" value="UniProtKB-KW"/>
</dbReference>
<proteinExistence type="predicted"/>
<keyword evidence="8" id="KW-1133">Transmembrane helix</keyword>
<evidence type="ECO:0000256" key="1">
    <source>
        <dbReference type="ARBA" id="ARBA00004196"/>
    </source>
</evidence>
<name>A0A1E7Q393_9GAMM</name>
<dbReference type="InterPro" id="IPR004852">
    <property type="entry name" value="Di-haem_cyt_c_peroxidsae"/>
</dbReference>
<organism evidence="10 11">
    <name type="scientific">Rheinheimera salexigens</name>
    <dbReference type="NCBI Taxonomy" id="1628148"/>
    <lineage>
        <taxon>Bacteria</taxon>
        <taxon>Pseudomonadati</taxon>
        <taxon>Pseudomonadota</taxon>
        <taxon>Gammaproteobacteria</taxon>
        <taxon>Chromatiales</taxon>
        <taxon>Chromatiaceae</taxon>
        <taxon>Rheinheimera</taxon>
    </lineage>
</organism>
<dbReference type="InterPro" id="IPR051395">
    <property type="entry name" value="Cytochrome_c_Peroxidase/MauG"/>
</dbReference>
<dbReference type="InterPro" id="IPR009056">
    <property type="entry name" value="Cyt_c-like_dom"/>
</dbReference>
<evidence type="ECO:0000256" key="4">
    <source>
        <dbReference type="ARBA" id="ARBA00022729"/>
    </source>
</evidence>
<dbReference type="PANTHER" id="PTHR30600">
    <property type="entry name" value="CYTOCHROME C PEROXIDASE-RELATED"/>
    <property type="match status" value="1"/>
</dbReference>
<dbReference type="AlphaFoldDB" id="A0A1E7Q393"/>
<dbReference type="Gene3D" id="1.10.760.10">
    <property type="entry name" value="Cytochrome c-like domain"/>
    <property type="match status" value="2"/>
</dbReference>
<keyword evidence="10" id="KW-0575">Peroxidase</keyword>
<dbReference type="Pfam" id="PF03150">
    <property type="entry name" value="CCP_MauG"/>
    <property type="match status" value="1"/>
</dbReference>
<dbReference type="GO" id="GO:0020037">
    <property type="term" value="F:heme binding"/>
    <property type="evidence" value="ECO:0007669"/>
    <property type="project" value="InterPro"/>
</dbReference>
<evidence type="ECO:0000256" key="8">
    <source>
        <dbReference type="SAM" id="Phobius"/>
    </source>
</evidence>
<keyword evidence="4" id="KW-0732">Signal</keyword>
<dbReference type="STRING" id="1628148.BI198_03190"/>
<reference evidence="11" key="1">
    <citation type="submission" date="2016-09" db="EMBL/GenBank/DDBJ databases">
        <authorList>
            <person name="Wan X."/>
            <person name="Hou S."/>
        </authorList>
    </citation>
    <scope>NUCLEOTIDE SEQUENCE [LARGE SCALE GENOMIC DNA]</scope>
    <source>
        <strain evidence="11">KH87</strain>
    </source>
</reference>
<keyword evidence="8" id="KW-0812">Transmembrane</keyword>
<evidence type="ECO:0000313" key="10">
    <source>
        <dbReference type="EMBL" id="OEY68684.1"/>
    </source>
</evidence>
<dbReference type="PANTHER" id="PTHR30600:SF10">
    <property type="entry name" value="BLL6722 PROTEIN"/>
    <property type="match status" value="1"/>
</dbReference>
<dbReference type="GO" id="GO:0004130">
    <property type="term" value="F:cytochrome-c peroxidase activity"/>
    <property type="evidence" value="ECO:0007669"/>
    <property type="project" value="TreeGrafter"/>
</dbReference>
<comment type="caution">
    <text evidence="10">The sequence shown here is derived from an EMBL/GenBank/DDBJ whole genome shotgun (WGS) entry which is preliminary data.</text>
</comment>
<keyword evidence="11" id="KW-1185">Reference proteome</keyword>
<evidence type="ECO:0000256" key="2">
    <source>
        <dbReference type="ARBA" id="ARBA00022617"/>
    </source>
</evidence>
<dbReference type="PROSITE" id="PS51007">
    <property type="entry name" value="CYTC"/>
    <property type="match status" value="1"/>
</dbReference>
<protein>
    <submittedName>
        <fullName evidence="10">Cytochrome-c peroxidase</fullName>
    </submittedName>
</protein>
<evidence type="ECO:0000313" key="11">
    <source>
        <dbReference type="Proteomes" id="UP000242258"/>
    </source>
</evidence>
<keyword evidence="5" id="KW-0560">Oxidoreductase</keyword>
<keyword evidence="6 7" id="KW-0408">Iron</keyword>
<dbReference type="SUPFAM" id="SSF46626">
    <property type="entry name" value="Cytochrome c"/>
    <property type="match status" value="2"/>
</dbReference>
<dbReference type="EMBL" id="MKEK01000001">
    <property type="protein sequence ID" value="OEY68684.1"/>
    <property type="molecule type" value="Genomic_DNA"/>
</dbReference>
<evidence type="ECO:0000256" key="6">
    <source>
        <dbReference type="ARBA" id="ARBA00023004"/>
    </source>
</evidence>
<dbReference type="InterPro" id="IPR036909">
    <property type="entry name" value="Cyt_c-like_dom_sf"/>
</dbReference>
<evidence type="ECO:0000259" key="9">
    <source>
        <dbReference type="PROSITE" id="PS51007"/>
    </source>
</evidence>
<comment type="subcellular location">
    <subcellularLocation>
        <location evidence="1">Cell envelope</location>
    </subcellularLocation>
</comment>
<feature type="transmembrane region" description="Helical" evidence="8">
    <location>
        <begin position="12"/>
        <end position="36"/>
    </location>
</feature>
<evidence type="ECO:0000256" key="7">
    <source>
        <dbReference type="PROSITE-ProRule" id="PRU00433"/>
    </source>
</evidence>